<protein>
    <submittedName>
        <fullName evidence="2">Uncharacterized protein</fullName>
    </submittedName>
</protein>
<organism evidence="2 3">
    <name type="scientific">Cellulomonas rhizosphaerae</name>
    <dbReference type="NCBI Taxonomy" id="2293719"/>
    <lineage>
        <taxon>Bacteria</taxon>
        <taxon>Bacillati</taxon>
        <taxon>Actinomycetota</taxon>
        <taxon>Actinomycetes</taxon>
        <taxon>Micrococcales</taxon>
        <taxon>Cellulomonadaceae</taxon>
        <taxon>Cellulomonas</taxon>
    </lineage>
</organism>
<evidence type="ECO:0000313" key="3">
    <source>
        <dbReference type="Proteomes" id="UP000283374"/>
    </source>
</evidence>
<comment type="caution">
    <text evidence="2">The sequence shown here is derived from an EMBL/GenBank/DDBJ whole genome shotgun (WGS) entry which is preliminary data.</text>
</comment>
<keyword evidence="1" id="KW-0472">Membrane</keyword>
<dbReference type="OrthoDB" id="4829077at2"/>
<dbReference type="EMBL" id="QWKP01000214">
    <property type="protein sequence ID" value="RHA38400.1"/>
    <property type="molecule type" value="Genomic_DNA"/>
</dbReference>
<accession>A0A413RIW9</accession>
<keyword evidence="1" id="KW-1133">Transmembrane helix</keyword>
<feature type="transmembrane region" description="Helical" evidence="1">
    <location>
        <begin position="63"/>
        <end position="84"/>
    </location>
</feature>
<feature type="transmembrane region" description="Helical" evidence="1">
    <location>
        <begin position="128"/>
        <end position="149"/>
    </location>
</feature>
<evidence type="ECO:0000256" key="1">
    <source>
        <dbReference type="SAM" id="Phobius"/>
    </source>
</evidence>
<dbReference type="Proteomes" id="UP000283374">
    <property type="component" value="Unassembled WGS sequence"/>
</dbReference>
<proteinExistence type="predicted"/>
<sequence length="214" mass="21459">MVTPTSGALRFARALVAASVVVALACGAHVLGGGSVPAPLVVAALVALVLAGAVALTGRRVGLVGAVVALSVAQVALHSALSLLEGFGCAALVPTGRHAGMDHAAHAAYLATTGCGSAVGHATLMPMFGAWAMVAAHGLAVVACALVVAGADRALDWLAAWLRPLVARFDATVLPAWAELPVAVEHDSFERQTWRGVVPLRGPPAWQSPVPSAL</sequence>
<name>A0A413RIW9_9CELL</name>
<reference evidence="2 3" key="1">
    <citation type="submission" date="2018-08" db="EMBL/GenBank/DDBJ databases">
        <title>Cellulomonas rhizosphaerae sp. nov., a novel actinomycete isolated from soil.</title>
        <authorList>
            <person name="Tian Y."/>
        </authorList>
    </citation>
    <scope>NUCLEOTIDE SEQUENCE [LARGE SCALE GENOMIC DNA]</scope>
    <source>
        <strain evidence="2 3">NEAU-TCZ24</strain>
    </source>
</reference>
<feature type="transmembrane region" description="Helical" evidence="1">
    <location>
        <begin position="12"/>
        <end position="32"/>
    </location>
</feature>
<evidence type="ECO:0000313" key="2">
    <source>
        <dbReference type="EMBL" id="RHA38400.1"/>
    </source>
</evidence>
<dbReference type="AlphaFoldDB" id="A0A413RIW9"/>
<feature type="transmembrane region" description="Helical" evidence="1">
    <location>
        <begin position="38"/>
        <end position="56"/>
    </location>
</feature>
<dbReference type="RefSeq" id="WP_118768045.1">
    <property type="nucleotide sequence ID" value="NZ_QWKP01000214.1"/>
</dbReference>
<keyword evidence="3" id="KW-1185">Reference proteome</keyword>
<keyword evidence="1" id="KW-0812">Transmembrane</keyword>
<gene>
    <name evidence="2" type="ORF">D1825_14085</name>
</gene>